<keyword evidence="2" id="KW-1185">Reference proteome</keyword>
<dbReference type="InterPro" id="IPR012340">
    <property type="entry name" value="NA-bd_OB-fold"/>
</dbReference>
<reference evidence="1 2" key="1">
    <citation type="submission" date="2018-08" db="EMBL/GenBank/DDBJ databases">
        <title>Aphanomyces genome sequencing and annotation.</title>
        <authorList>
            <person name="Minardi D."/>
            <person name="Oidtmann B."/>
            <person name="Van Der Giezen M."/>
            <person name="Studholme D.J."/>
        </authorList>
    </citation>
    <scope>NUCLEOTIDE SEQUENCE [LARGE SCALE GENOMIC DNA]</scope>
    <source>
        <strain evidence="1 2">NJM0002</strain>
    </source>
</reference>
<accession>A0A3R6VLC0</accession>
<dbReference type="Proteomes" id="UP000285060">
    <property type="component" value="Unassembled WGS sequence"/>
</dbReference>
<protein>
    <submittedName>
        <fullName evidence="1">Uncharacterized protein</fullName>
    </submittedName>
</protein>
<sequence length="474" mass="53237">MQINWTKYIFMSSLSNLEVQPLALCAAAPTTSATFVAYVHQIHQDKLKDKKHSSIWIGDRSLPYFKLHAWSDDSTAVGRRLQAGDIVCFQDISIRCFRGNNEAHLTTHSTYTVFVRQNQFQDVPSQQQCVPFSVVMPVVDWSKELHARGVGFGQHGSVSTVSLKDLRENMLVHIVCRLRPMHPHDPFQSTSAVDDDPKLSAQLRQLVMVDGPDDGMILNVWHDHFDLRTIAFHTLVEVRHVVISYNTLRHSLMANTTGESSILPFPHSPCANPHESNVSSMLAPLVTCDSFDEAADSLVHGRLVVRDVVVESLELSIAPSPSPSWPVGLLIEGYCAWCECSLPEQPLEVVPRLYGPCVNRCQGSKSLRWRYRPAVMYVRDRLGNTTRLRVQDAAMQALVGHIPAATIAENHPKLTPLIHDARATVRLLLQALVDDQRAVDIQVYSHYIGGDRHRIRSSRDARYSFVALHATVWP</sequence>
<gene>
    <name evidence="1" type="ORF">DYB32_005147</name>
</gene>
<evidence type="ECO:0000313" key="2">
    <source>
        <dbReference type="Proteomes" id="UP000285060"/>
    </source>
</evidence>
<dbReference type="EMBL" id="QUSY01000442">
    <property type="protein sequence ID" value="RHY29425.1"/>
    <property type="molecule type" value="Genomic_DNA"/>
</dbReference>
<dbReference type="SUPFAM" id="SSF50249">
    <property type="entry name" value="Nucleic acid-binding proteins"/>
    <property type="match status" value="1"/>
</dbReference>
<name>A0A3R6VLC0_9STRA</name>
<dbReference type="VEuPathDB" id="FungiDB:H310_02148"/>
<proteinExistence type="predicted"/>
<evidence type="ECO:0000313" key="1">
    <source>
        <dbReference type="EMBL" id="RHY29425.1"/>
    </source>
</evidence>
<dbReference type="AlphaFoldDB" id="A0A3R6VLC0"/>
<comment type="caution">
    <text evidence="1">The sequence shown here is derived from an EMBL/GenBank/DDBJ whole genome shotgun (WGS) entry which is preliminary data.</text>
</comment>
<organism evidence="1 2">
    <name type="scientific">Aphanomyces invadans</name>
    <dbReference type="NCBI Taxonomy" id="157072"/>
    <lineage>
        <taxon>Eukaryota</taxon>
        <taxon>Sar</taxon>
        <taxon>Stramenopiles</taxon>
        <taxon>Oomycota</taxon>
        <taxon>Saprolegniomycetes</taxon>
        <taxon>Saprolegniales</taxon>
        <taxon>Verrucalvaceae</taxon>
        <taxon>Aphanomyces</taxon>
    </lineage>
</organism>